<dbReference type="OrthoDB" id="3474751at2"/>
<dbReference type="Gene3D" id="2.40.320.10">
    <property type="entry name" value="Hypothetical Protein Pfu-838710-001"/>
    <property type="match status" value="1"/>
</dbReference>
<name>A0A365GXD6_9ACTN</name>
<proteinExistence type="predicted"/>
<dbReference type="PROSITE" id="PS51707">
    <property type="entry name" value="CYTH"/>
    <property type="match status" value="1"/>
</dbReference>
<dbReference type="InterPro" id="IPR033469">
    <property type="entry name" value="CYTH-like_dom_sf"/>
</dbReference>
<dbReference type="CDD" id="cd07890">
    <property type="entry name" value="CYTH-like_AC_IV-like"/>
    <property type="match status" value="1"/>
</dbReference>
<dbReference type="InterPro" id="IPR008173">
    <property type="entry name" value="Adenylyl_cyclase_CyaB"/>
</dbReference>
<reference evidence="2 3" key="1">
    <citation type="submission" date="2018-06" db="EMBL/GenBank/DDBJ databases">
        <title>Actinomadura craniellae sp. nov. isolated from marine sponge Craniella sp.</title>
        <authorList>
            <person name="Li L."/>
            <person name="Xu Q.H."/>
            <person name="Lin H.W."/>
            <person name="Lu Y.H."/>
        </authorList>
    </citation>
    <scope>NUCLEOTIDE SEQUENCE [LARGE SCALE GENOMIC DNA]</scope>
    <source>
        <strain evidence="2 3">LHW63021</strain>
    </source>
</reference>
<dbReference type="RefSeq" id="WP_111871406.1">
    <property type="nucleotide sequence ID" value="NZ_QLYX01000018.1"/>
</dbReference>
<sequence>MIEAELKARVHDPEALRARLRTRADEEVSVYRDTYYDRPGRPFTAAGRELRVRVVEAAGMRRTVLTYKEPAVDEASGSKPEHETKVADPAVIDTVLIALGAEHLVAFEKHCANYRFTACGRDMLATLVAVPEIDGTFIEVETMADEDDLTAALDDVRVVLAELGIADDDLTTEQYTDAVMRARS</sequence>
<dbReference type="SUPFAM" id="SSF55154">
    <property type="entry name" value="CYTH-like phosphatases"/>
    <property type="match status" value="1"/>
</dbReference>
<evidence type="ECO:0000313" key="3">
    <source>
        <dbReference type="Proteomes" id="UP000251891"/>
    </source>
</evidence>
<dbReference type="Proteomes" id="UP000251891">
    <property type="component" value="Unassembled WGS sequence"/>
</dbReference>
<dbReference type="NCBIfam" id="TIGR00318">
    <property type="entry name" value="cyaB"/>
    <property type="match status" value="1"/>
</dbReference>
<gene>
    <name evidence="2" type="primary">cyaB</name>
    <name evidence="2" type="ORF">DPM19_29790</name>
</gene>
<keyword evidence="3" id="KW-1185">Reference proteome</keyword>
<dbReference type="AlphaFoldDB" id="A0A365GXD6"/>
<feature type="domain" description="CYTH" evidence="1">
    <location>
        <begin position="1"/>
        <end position="181"/>
    </location>
</feature>
<accession>A0A365GXD6</accession>
<dbReference type="EMBL" id="QLYX01000018">
    <property type="protein sequence ID" value="RAY11499.1"/>
    <property type="molecule type" value="Genomic_DNA"/>
</dbReference>
<protein>
    <submittedName>
        <fullName evidence="2">Class IV adenylate cyclase</fullName>
    </submittedName>
</protein>
<dbReference type="PANTHER" id="PTHR21028">
    <property type="entry name" value="SI:CH211-156B7.4"/>
    <property type="match status" value="1"/>
</dbReference>
<organism evidence="2 3">
    <name type="scientific">Actinomadura craniellae</name>
    <dbReference type="NCBI Taxonomy" id="2231787"/>
    <lineage>
        <taxon>Bacteria</taxon>
        <taxon>Bacillati</taxon>
        <taxon>Actinomycetota</taxon>
        <taxon>Actinomycetes</taxon>
        <taxon>Streptosporangiales</taxon>
        <taxon>Thermomonosporaceae</taxon>
        <taxon>Actinomadura</taxon>
    </lineage>
</organism>
<dbReference type="InterPro" id="IPR023577">
    <property type="entry name" value="CYTH_domain"/>
</dbReference>
<dbReference type="SMART" id="SM01118">
    <property type="entry name" value="CYTH"/>
    <property type="match status" value="1"/>
</dbReference>
<evidence type="ECO:0000259" key="1">
    <source>
        <dbReference type="PROSITE" id="PS51707"/>
    </source>
</evidence>
<dbReference type="Pfam" id="PF01928">
    <property type="entry name" value="CYTH"/>
    <property type="match status" value="1"/>
</dbReference>
<evidence type="ECO:0000313" key="2">
    <source>
        <dbReference type="EMBL" id="RAY11499.1"/>
    </source>
</evidence>
<comment type="caution">
    <text evidence="2">The sequence shown here is derived from an EMBL/GenBank/DDBJ whole genome shotgun (WGS) entry which is preliminary data.</text>
</comment>
<dbReference type="PANTHER" id="PTHR21028:SF2">
    <property type="entry name" value="CYTH DOMAIN-CONTAINING PROTEIN"/>
    <property type="match status" value="1"/>
</dbReference>